<keyword evidence="3" id="KW-1185">Reference proteome</keyword>
<dbReference type="KEGG" id="fmr:Fuma_01075"/>
<dbReference type="GO" id="GO:0004029">
    <property type="term" value="F:aldehyde dehydrogenase (NAD+) activity"/>
    <property type="evidence" value="ECO:0007669"/>
    <property type="project" value="TreeGrafter"/>
</dbReference>
<dbReference type="InterPro" id="IPR036291">
    <property type="entry name" value="NAD(P)-bd_dom_sf"/>
</dbReference>
<protein>
    <submittedName>
        <fullName evidence="2">Cholesterol dehydrogenase</fullName>
    </submittedName>
</protein>
<organism evidence="2 3">
    <name type="scientific">Fuerstiella marisgermanici</name>
    <dbReference type="NCBI Taxonomy" id="1891926"/>
    <lineage>
        <taxon>Bacteria</taxon>
        <taxon>Pseudomonadati</taxon>
        <taxon>Planctomycetota</taxon>
        <taxon>Planctomycetia</taxon>
        <taxon>Planctomycetales</taxon>
        <taxon>Planctomycetaceae</taxon>
        <taxon>Fuerstiella</taxon>
    </lineage>
</organism>
<sequence length="337" mass="38027">MQLTDSDIILITGATGLVGSHMAEQAAARGLRVRALCRRSSDTALLQQWGVEIVEGDLDNPESLKVACRNVSVIVHCAAKVGDWGPTREYRRINVEGTRALLDVALTVGSLRRWVQISSMGVYPGGDHYGTDETMLPNTEGIDGYTLTKIESEQLVRDYTADQHLPAVVLRPGFIYGPRDRTVMPRLMEKLRTKKFAYLGNHDKLMNNTFVGNLCEAIWLAIERDDVVGEVFNIRDPRAVSKKEFMDTICEAAELPIPKKVVPLHIAQFLSWHMETLWKLLRRKEAPLLNSARIKFLGRNLDFDIEKANLQLGYHPSTDFCDAMVQTVEWFQSQQET</sequence>
<dbReference type="Pfam" id="PF01370">
    <property type="entry name" value="Epimerase"/>
    <property type="match status" value="1"/>
</dbReference>
<gene>
    <name evidence="2" type="ORF">Fuma_01075</name>
</gene>
<evidence type="ECO:0000313" key="2">
    <source>
        <dbReference type="EMBL" id="APZ91487.1"/>
    </source>
</evidence>
<dbReference type="GO" id="GO:0005737">
    <property type="term" value="C:cytoplasm"/>
    <property type="evidence" value="ECO:0007669"/>
    <property type="project" value="TreeGrafter"/>
</dbReference>
<dbReference type="PANTHER" id="PTHR48079">
    <property type="entry name" value="PROTEIN YEEZ"/>
    <property type="match status" value="1"/>
</dbReference>
<proteinExistence type="predicted"/>
<dbReference type="AlphaFoldDB" id="A0A1P8WBP3"/>
<accession>A0A1P8WBP3</accession>
<name>A0A1P8WBP3_9PLAN</name>
<dbReference type="Gene3D" id="3.40.50.720">
    <property type="entry name" value="NAD(P)-binding Rossmann-like Domain"/>
    <property type="match status" value="1"/>
</dbReference>
<dbReference type="Proteomes" id="UP000187735">
    <property type="component" value="Chromosome"/>
</dbReference>
<dbReference type="RefSeq" id="WP_229360849.1">
    <property type="nucleotide sequence ID" value="NZ_CP017641.1"/>
</dbReference>
<dbReference type="EMBL" id="CP017641">
    <property type="protein sequence ID" value="APZ91487.1"/>
    <property type="molecule type" value="Genomic_DNA"/>
</dbReference>
<reference evidence="2 3" key="1">
    <citation type="journal article" date="2016" name="Front. Microbiol.">
        <title>Fuerstia marisgermanicae gen. nov., sp. nov., an Unusual Member of the Phylum Planctomycetes from the German Wadden Sea.</title>
        <authorList>
            <person name="Kohn T."/>
            <person name="Heuer A."/>
            <person name="Jogler M."/>
            <person name="Vollmers J."/>
            <person name="Boedeker C."/>
            <person name="Bunk B."/>
            <person name="Rast P."/>
            <person name="Borchert D."/>
            <person name="Glockner I."/>
            <person name="Freese H.M."/>
            <person name="Klenk H.P."/>
            <person name="Overmann J."/>
            <person name="Kaster A.K."/>
            <person name="Rohde M."/>
            <person name="Wiegand S."/>
            <person name="Jogler C."/>
        </authorList>
    </citation>
    <scope>NUCLEOTIDE SEQUENCE [LARGE SCALE GENOMIC DNA]</scope>
    <source>
        <strain evidence="2 3">NH11</strain>
    </source>
</reference>
<dbReference type="STRING" id="1891926.Fuma_01075"/>
<evidence type="ECO:0000313" key="3">
    <source>
        <dbReference type="Proteomes" id="UP000187735"/>
    </source>
</evidence>
<dbReference type="PANTHER" id="PTHR48079:SF6">
    <property type="entry name" value="NAD(P)-BINDING DOMAIN-CONTAINING PROTEIN-RELATED"/>
    <property type="match status" value="1"/>
</dbReference>
<feature type="domain" description="NAD-dependent epimerase/dehydratase" evidence="1">
    <location>
        <begin position="9"/>
        <end position="234"/>
    </location>
</feature>
<dbReference type="SUPFAM" id="SSF51735">
    <property type="entry name" value="NAD(P)-binding Rossmann-fold domains"/>
    <property type="match status" value="1"/>
</dbReference>
<dbReference type="InterPro" id="IPR051783">
    <property type="entry name" value="NAD(P)-dependent_oxidoreduct"/>
</dbReference>
<evidence type="ECO:0000259" key="1">
    <source>
        <dbReference type="Pfam" id="PF01370"/>
    </source>
</evidence>
<dbReference type="InterPro" id="IPR001509">
    <property type="entry name" value="Epimerase_deHydtase"/>
</dbReference>